<evidence type="ECO:0000313" key="4">
    <source>
        <dbReference type="EMBL" id="EEC44337.1"/>
    </source>
</evidence>
<dbReference type="AlphaFoldDB" id="B7GAY4"/>
<protein>
    <recommendedName>
        <fullName evidence="3">Nuclease associated modular domain-containing protein</fullName>
    </recommendedName>
</protein>
<dbReference type="OrthoDB" id="49203at2759"/>
<dbReference type="EMBL" id="CM000624">
    <property type="protein sequence ID" value="EEC44337.1"/>
    <property type="molecule type" value="Genomic_DNA"/>
</dbReference>
<dbReference type="GO" id="GO:0003677">
    <property type="term" value="F:DNA binding"/>
    <property type="evidence" value="ECO:0007669"/>
    <property type="project" value="InterPro"/>
</dbReference>
<feature type="region of interest" description="Disordered" evidence="2">
    <location>
        <begin position="1"/>
        <end position="131"/>
    </location>
</feature>
<dbReference type="InParanoid" id="B7GAY4"/>
<feature type="compositionally biased region" description="Polar residues" evidence="2">
    <location>
        <begin position="84"/>
        <end position="96"/>
    </location>
</feature>
<feature type="compositionally biased region" description="Basic and acidic residues" evidence="2">
    <location>
        <begin position="34"/>
        <end position="48"/>
    </location>
</feature>
<feature type="coiled-coil region" evidence="1">
    <location>
        <begin position="163"/>
        <end position="197"/>
    </location>
</feature>
<keyword evidence="5" id="KW-1185">Reference proteome</keyword>
<feature type="compositionally biased region" description="Acidic residues" evidence="2">
    <location>
        <begin position="13"/>
        <end position="33"/>
    </location>
</feature>
<dbReference type="Proteomes" id="UP000000759">
    <property type="component" value="Chromosome 22"/>
</dbReference>
<feature type="domain" description="Nuclease associated modular" evidence="3">
    <location>
        <begin position="95"/>
        <end position="130"/>
    </location>
</feature>
<dbReference type="RefSeq" id="XP_002184159.1">
    <property type="nucleotide sequence ID" value="XM_002184123.1"/>
</dbReference>
<dbReference type="Pfam" id="PF07460">
    <property type="entry name" value="NUMOD3"/>
    <property type="match status" value="1"/>
</dbReference>
<dbReference type="GeneID" id="7195750"/>
<feature type="compositionally biased region" description="Basic and acidic residues" evidence="2">
    <location>
        <begin position="1"/>
        <end position="12"/>
    </location>
</feature>
<sequence length="408" mass="46173">MIAGHMTDKIQEESDWGEENEDEHDRDFDDLDGNEEHREKDVAKHLPHESNTAAQSPHAVAAKKKRGKRKSWEESGSENDEVFLSSSQRLTKNGGYQHTKASRSAISRANKGKNPWNKGRNRSESDKAKIGAGVRARNHALLLERLKKWGLTEEQWKVKKKEIKYVRERVRRAKRDNENLADNIAKQRTRYAAIRARGKADQSDDDSYDEVLEEVIEEVEETASEGDHGRDEIDNDNSFDLEFGRDETLQNLQLLSVSAGDSARTTGNLGHQALPGLFTRDIVWTPHVYDAGPNQINYDEHCPKGGPGGLICCADCSSKYSNYLTQTVFDIEEQKLSKGGYEIRELLRFAKDTQTTLQETSAAARRKRPMKKPKDAASLLQPDHGAKTLVRNVNEQIKFEDVTEMAEI</sequence>
<dbReference type="KEGG" id="pti:PHATRDRAFT_49538"/>
<gene>
    <name evidence="4" type="ORF">PHATRDRAFT_49538</name>
</gene>
<evidence type="ECO:0000259" key="3">
    <source>
        <dbReference type="Pfam" id="PF07460"/>
    </source>
</evidence>
<evidence type="ECO:0000313" key="5">
    <source>
        <dbReference type="Proteomes" id="UP000000759"/>
    </source>
</evidence>
<keyword evidence="1" id="KW-0175">Coiled coil</keyword>
<accession>B7GAY4</accession>
<dbReference type="InterPro" id="IPR003611">
    <property type="entry name" value="NUMOD3"/>
</dbReference>
<dbReference type="HOGENOM" id="CLU_675232_0_0_1"/>
<proteinExistence type="predicted"/>
<name>B7GAY4_PHATC</name>
<reference evidence="5" key="2">
    <citation type="submission" date="2008-08" db="EMBL/GenBank/DDBJ databases">
        <authorList>
            <consortium name="Diatom Consortium"/>
            <person name="Grigoriev I."/>
            <person name="Grimwood J."/>
            <person name="Kuo A."/>
            <person name="Otillar R.P."/>
            <person name="Salamov A."/>
            <person name="Detter J.C."/>
            <person name="Lindquist E."/>
            <person name="Shapiro H."/>
            <person name="Lucas S."/>
            <person name="Glavina del Rio T."/>
            <person name="Pitluck S."/>
            <person name="Rokhsar D."/>
            <person name="Bowler C."/>
        </authorList>
    </citation>
    <scope>GENOME REANNOTATION</scope>
    <source>
        <strain evidence="5">CCAP 1055/1</strain>
    </source>
</reference>
<reference evidence="4 5" key="1">
    <citation type="journal article" date="2008" name="Nature">
        <title>The Phaeodactylum genome reveals the evolutionary history of diatom genomes.</title>
        <authorList>
            <person name="Bowler C."/>
            <person name="Allen A.E."/>
            <person name="Badger J.H."/>
            <person name="Grimwood J."/>
            <person name="Jabbari K."/>
            <person name="Kuo A."/>
            <person name="Maheswari U."/>
            <person name="Martens C."/>
            <person name="Maumus F."/>
            <person name="Otillar R.P."/>
            <person name="Rayko E."/>
            <person name="Salamov A."/>
            <person name="Vandepoele K."/>
            <person name="Beszteri B."/>
            <person name="Gruber A."/>
            <person name="Heijde M."/>
            <person name="Katinka M."/>
            <person name="Mock T."/>
            <person name="Valentin K."/>
            <person name="Verret F."/>
            <person name="Berges J.A."/>
            <person name="Brownlee C."/>
            <person name="Cadoret J.P."/>
            <person name="Chiovitti A."/>
            <person name="Choi C.J."/>
            <person name="Coesel S."/>
            <person name="De Martino A."/>
            <person name="Detter J.C."/>
            <person name="Durkin C."/>
            <person name="Falciatore A."/>
            <person name="Fournet J."/>
            <person name="Haruta M."/>
            <person name="Huysman M.J."/>
            <person name="Jenkins B.D."/>
            <person name="Jiroutova K."/>
            <person name="Jorgensen R.E."/>
            <person name="Joubert Y."/>
            <person name="Kaplan A."/>
            <person name="Kroger N."/>
            <person name="Kroth P.G."/>
            <person name="La Roche J."/>
            <person name="Lindquist E."/>
            <person name="Lommer M."/>
            <person name="Martin-Jezequel V."/>
            <person name="Lopez P.J."/>
            <person name="Lucas S."/>
            <person name="Mangogna M."/>
            <person name="McGinnis K."/>
            <person name="Medlin L.K."/>
            <person name="Montsant A."/>
            <person name="Oudot-Le Secq M.P."/>
            <person name="Napoli C."/>
            <person name="Obornik M."/>
            <person name="Parker M.S."/>
            <person name="Petit J.L."/>
            <person name="Porcel B.M."/>
            <person name="Poulsen N."/>
            <person name="Robison M."/>
            <person name="Rychlewski L."/>
            <person name="Rynearson T.A."/>
            <person name="Schmutz J."/>
            <person name="Shapiro H."/>
            <person name="Siaut M."/>
            <person name="Stanley M."/>
            <person name="Sussman M.R."/>
            <person name="Taylor A.R."/>
            <person name="Vardi A."/>
            <person name="von Dassow P."/>
            <person name="Vyverman W."/>
            <person name="Willis A."/>
            <person name="Wyrwicz L.S."/>
            <person name="Rokhsar D.S."/>
            <person name="Weissenbach J."/>
            <person name="Armbrust E.V."/>
            <person name="Green B.R."/>
            <person name="Van de Peer Y."/>
            <person name="Grigoriev I.V."/>
        </authorList>
    </citation>
    <scope>NUCLEOTIDE SEQUENCE [LARGE SCALE GENOMIC DNA]</scope>
    <source>
        <strain evidence="4 5">CCAP 1055/1</strain>
    </source>
</reference>
<dbReference type="PaxDb" id="2850-Phatr49538"/>
<evidence type="ECO:0000256" key="2">
    <source>
        <dbReference type="SAM" id="MobiDB-lite"/>
    </source>
</evidence>
<organism evidence="4 5">
    <name type="scientific">Phaeodactylum tricornutum (strain CCAP 1055/1)</name>
    <dbReference type="NCBI Taxonomy" id="556484"/>
    <lineage>
        <taxon>Eukaryota</taxon>
        <taxon>Sar</taxon>
        <taxon>Stramenopiles</taxon>
        <taxon>Ochrophyta</taxon>
        <taxon>Bacillariophyta</taxon>
        <taxon>Bacillariophyceae</taxon>
        <taxon>Bacillariophycidae</taxon>
        <taxon>Naviculales</taxon>
        <taxon>Phaeodactylaceae</taxon>
        <taxon>Phaeodactylum</taxon>
    </lineage>
</organism>
<evidence type="ECO:0000256" key="1">
    <source>
        <dbReference type="SAM" id="Coils"/>
    </source>
</evidence>